<evidence type="ECO:0000256" key="1">
    <source>
        <dbReference type="SAM" id="SignalP"/>
    </source>
</evidence>
<evidence type="ECO:0000313" key="3">
    <source>
        <dbReference type="Proteomes" id="UP000507222"/>
    </source>
</evidence>
<feature type="signal peptide" evidence="1">
    <location>
        <begin position="1"/>
        <end position="27"/>
    </location>
</feature>
<dbReference type="Proteomes" id="UP000507222">
    <property type="component" value="Unassembled WGS sequence"/>
</dbReference>
<dbReference type="EMBL" id="CAEKDK010000005">
    <property type="protein sequence ID" value="CAB4281277.1"/>
    <property type="molecule type" value="Genomic_DNA"/>
</dbReference>
<organism evidence="2 3">
    <name type="scientific">Prunus armeniaca</name>
    <name type="common">Apricot</name>
    <name type="synonym">Armeniaca vulgaris</name>
    <dbReference type="NCBI Taxonomy" id="36596"/>
    <lineage>
        <taxon>Eukaryota</taxon>
        <taxon>Viridiplantae</taxon>
        <taxon>Streptophyta</taxon>
        <taxon>Embryophyta</taxon>
        <taxon>Tracheophyta</taxon>
        <taxon>Spermatophyta</taxon>
        <taxon>Magnoliopsida</taxon>
        <taxon>eudicotyledons</taxon>
        <taxon>Gunneridae</taxon>
        <taxon>Pentapetalae</taxon>
        <taxon>rosids</taxon>
        <taxon>fabids</taxon>
        <taxon>Rosales</taxon>
        <taxon>Rosaceae</taxon>
        <taxon>Amygdaloideae</taxon>
        <taxon>Amygdaleae</taxon>
        <taxon>Prunus</taxon>
    </lineage>
</organism>
<evidence type="ECO:0000313" key="2">
    <source>
        <dbReference type="EMBL" id="CAB4281277.1"/>
    </source>
</evidence>
<feature type="chain" id="PRO_5027069945" evidence="1">
    <location>
        <begin position="28"/>
        <end position="74"/>
    </location>
</feature>
<proteinExistence type="predicted"/>
<name>A0A6J5V056_PRUAR</name>
<keyword evidence="1" id="KW-0732">Signal</keyword>
<gene>
    <name evidence="2" type="ORF">CURHAP_LOCUS34313</name>
</gene>
<dbReference type="AlphaFoldDB" id="A0A6J5V056"/>
<accession>A0A6J5V056</accession>
<sequence length="74" mass="8286">MRGDKIHVWVDKWLLCLLDASLKSVEGVEVDRDQQVESIIDHDTGNWNLEPIIHALSTECASAIRSVQIGSGRM</sequence>
<protein>
    <submittedName>
        <fullName evidence="2">Uncharacterized protein</fullName>
    </submittedName>
</protein>
<reference evidence="2 3" key="1">
    <citation type="submission" date="2020-05" db="EMBL/GenBank/DDBJ databases">
        <authorList>
            <person name="Campoy J."/>
            <person name="Schneeberger K."/>
            <person name="Spophaly S."/>
        </authorList>
    </citation>
    <scope>NUCLEOTIDE SEQUENCE [LARGE SCALE GENOMIC DNA]</scope>
    <source>
        <strain evidence="2">PruArmRojPasFocal</strain>
    </source>
</reference>